<dbReference type="PANTHER" id="PTHR11908">
    <property type="entry name" value="XANTHINE DEHYDROGENASE"/>
    <property type="match status" value="1"/>
</dbReference>
<name>A0AAW9QDP4_9BURK</name>
<reference evidence="3 4" key="1">
    <citation type="submission" date="2024-02" db="EMBL/GenBank/DDBJ databases">
        <title>Genome sequence of Aquincola sp. MAHUQ-54.</title>
        <authorList>
            <person name="Huq M.A."/>
        </authorList>
    </citation>
    <scope>NUCLEOTIDE SEQUENCE [LARGE SCALE GENOMIC DNA]</scope>
    <source>
        <strain evidence="3 4">MAHUQ-54</strain>
    </source>
</reference>
<dbReference type="PANTHER" id="PTHR11908:SF157">
    <property type="entry name" value="XANTHINE DEHYDROGENASE SUBUNIT D-RELATED"/>
    <property type="match status" value="1"/>
</dbReference>
<dbReference type="GO" id="GO:0005506">
    <property type="term" value="F:iron ion binding"/>
    <property type="evidence" value="ECO:0007669"/>
    <property type="project" value="InterPro"/>
</dbReference>
<evidence type="ECO:0000259" key="2">
    <source>
        <dbReference type="Pfam" id="PF20256"/>
    </source>
</evidence>
<dbReference type="SUPFAM" id="SSF56003">
    <property type="entry name" value="Molybdenum cofactor-binding domain"/>
    <property type="match status" value="1"/>
</dbReference>
<evidence type="ECO:0000313" key="4">
    <source>
        <dbReference type="Proteomes" id="UP001336250"/>
    </source>
</evidence>
<protein>
    <submittedName>
        <fullName evidence="3">Molybdopterin cofactor-binding domain-containing protein</fullName>
    </submittedName>
</protein>
<feature type="domain" description="Aldehyde oxidase/xanthine dehydrogenase second molybdopterin binding" evidence="2">
    <location>
        <begin position="24"/>
        <end position="295"/>
    </location>
</feature>
<dbReference type="Proteomes" id="UP001336250">
    <property type="component" value="Unassembled WGS sequence"/>
</dbReference>
<sequence>MHSRPLPRTRRRPSWPPNEPQRHRHKETSDMKHRGRGVACGWYGIARTAAMDRAAVWVELDDGGTVKIATGVTEIGEGVLTGLCQIAAEEMGVRPEDIVLGDNDTARVPEAAHAGATRMTYMIGNAVALGCREAMGKFRDAMGAYWGVSASSIRAFAGDCWVEGSPTQRMTMAHAVHVLKKERGIVIVGSGLFTSAHTALHPETGEATPWQSYVFGAQIAEVEVDDDTGEVQVLGVWAAHDVGRVVNPQQVEGQIEGAVVMAVGHALMEDYIQVNGQTTTPGFAKYILPTTLDVPQVTSVLITEPDPKTPLGVKGIGEPALTPTAGAVINAIHDAVGVRMTRLPATPERVLEALRAKRAAQSVPRRKAA</sequence>
<comment type="caution">
    <text evidence="3">The sequence shown here is derived from an EMBL/GenBank/DDBJ whole genome shotgun (WGS) entry which is preliminary data.</text>
</comment>
<evidence type="ECO:0000313" key="3">
    <source>
        <dbReference type="EMBL" id="MEF7613190.1"/>
    </source>
</evidence>
<feature type="compositionally biased region" description="Basic residues" evidence="1">
    <location>
        <begin position="1"/>
        <end position="13"/>
    </location>
</feature>
<dbReference type="GO" id="GO:0016491">
    <property type="term" value="F:oxidoreductase activity"/>
    <property type="evidence" value="ECO:0007669"/>
    <property type="project" value="InterPro"/>
</dbReference>
<proteinExistence type="predicted"/>
<dbReference type="RefSeq" id="WP_332288147.1">
    <property type="nucleotide sequence ID" value="NZ_JAZIBG010000016.1"/>
</dbReference>
<dbReference type="AlphaFoldDB" id="A0AAW9QDP4"/>
<evidence type="ECO:0000256" key="1">
    <source>
        <dbReference type="SAM" id="MobiDB-lite"/>
    </source>
</evidence>
<keyword evidence="4" id="KW-1185">Reference proteome</keyword>
<dbReference type="InterPro" id="IPR037165">
    <property type="entry name" value="AldOxase/xan_DH_Mopterin-bd_sf"/>
</dbReference>
<dbReference type="Pfam" id="PF20256">
    <property type="entry name" value="MoCoBD_2"/>
    <property type="match status" value="1"/>
</dbReference>
<dbReference type="InterPro" id="IPR046867">
    <property type="entry name" value="AldOxase/xan_DH_MoCoBD2"/>
</dbReference>
<gene>
    <name evidence="3" type="ORF">V4F39_04640</name>
</gene>
<dbReference type="InterPro" id="IPR016208">
    <property type="entry name" value="Ald_Oxase/xanthine_DH-like"/>
</dbReference>
<dbReference type="Gene3D" id="3.30.365.10">
    <property type="entry name" value="Aldehyde oxidase/xanthine dehydrogenase, molybdopterin binding domain"/>
    <property type="match status" value="2"/>
</dbReference>
<accession>A0AAW9QDP4</accession>
<feature type="region of interest" description="Disordered" evidence="1">
    <location>
        <begin position="1"/>
        <end position="33"/>
    </location>
</feature>
<organism evidence="3 4">
    <name type="scientific">Aquincola agrisoli</name>
    <dbReference type="NCBI Taxonomy" id="3119538"/>
    <lineage>
        <taxon>Bacteria</taxon>
        <taxon>Pseudomonadati</taxon>
        <taxon>Pseudomonadota</taxon>
        <taxon>Betaproteobacteria</taxon>
        <taxon>Burkholderiales</taxon>
        <taxon>Sphaerotilaceae</taxon>
        <taxon>Aquincola</taxon>
    </lineage>
</organism>
<dbReference type="EMBL" id="JAZIBG010000016">
    <property type="protein sequence ID" value="MEF7613190.1"/>
    <property type="molecule type" value="Genomic_DNA"/>
</dbReference>